<reference evidence="1" key="1">
    <citation type="submission" date="2021-11" db="EMBL/GenBank/DDBJ databases">
        <authorList>
            <consortium name="Genoscope - CEA"/>
            <person name="William W."/>
        </authorList>
    </citation>
    <scope>NUCLEOTIDE SEQUENCE</scope>
</reference>
<protein>
    <submittedName>
        <fullName evidence="1">Uncharacterized protein</fullName>
    </submittedName>
</protein>
<comment type="caution">
    <text evidence="1">The sequence shown here is derived from an EMBL/GenBank/DDBJ whole genome shotgun (WGS) entry which is preliminary data.</text>
</comment>
<dbReference type="EMBL" id="CAKKNE010000004">
    <property type="protein sequence ID" value="CAH0375385.1"/>
    <property type="molecule type" value="Genomic_DNA"/>
</dbReference>
<dbReference type="AlphaFoldDB" id="A0A8J2X1X3"/>
<proteinExistence type="predicted"/>
<organism evidence="1 2">
    <name type="scientific">Pelagomonas calceolata</name>
    <dbReference type="NCBI Taxonomy" id="35677"/>
    <lineage>
        <taxon>Eukaryota</taxon>
        <taxon>Sar</taxon>
        <taxon>Stramenopiles</taxon>
        <taxon>Ochrophyta</taxon>
        <taxon>Pelagophyceae</taxon>
        <taxon>Pelagomonadales</taxon>
        <taxon>Pelagomonadaceae</taxon>
        <taxon>Pelagomonas</taxon>
    </lineage>
</organism>
<dbReference type="OrthoDB" id="497525at2759"/>
<evidence type="ECO:0000313" key="2">
    <source>
        <dbReference type="Proteomes" id="UP000789595"/>
    </source>
</evidence>
<accession>A0A8J2X1X3</accession>
<keyword evidence="2" id="KW-1185">Reference proteome</keyword>
<dbReference type="Proteomes" id="UP000789595">
    <property type="component" value="Unassembled WGS sequence"/>
</dbReference>
<evidence type="ECO:0000313" key="1">
    <source>
        <dbReference type="EMBL" id="CAH0375385.1"/>
    </source>
</evidence>
<gene>
    <name evidence="1" type="ORF">PECAL_4P27170</name>
</gene>
<name>A0A8J2X1X3_9STRA</name>
<sequence>MKIAACLAAACALAGRPPRRRTSVGTKRRPTTKAPLVAPPTFVAATICRAQETNEDAFSPLAVPERCRGAEAATRPWFKHVGLDTLFPGAGLGEVFDESSEFRAALRRAAREDRCDTSSPVRFDMTSSAQGSWFSRRPAAATHGVLREALGASAPTGDEFYAKIGGLTLDGVAPRTGHFIDIVGGPGSRRLARYAWHQDRGGDTEAVTVMLGFPAASRQRGCGVFSHVSPLSHLVVHEADAERDNSRPREFSDERGERRFLDVDAIPEASIVRPGYGRGRELIVYSDARVVHSAPDAIHRESLWRFM</sequence>